<sequence>MKLFNLLVLAPLALAAPLTKRQSAQATNQGITNIDTAVRELITQLNAYQGGILESQPVIDASVNIHKVNRDAKAAADASPRFNQQDSQVIVKNVMDSVGVSIPQAVEIIKAKKPLFDEAQVSSLVKATIDLLQYDHRTFSASVGAKLTLTTLPGGLAGAEDQWQCDRFERLLEDSGHQVNRSTATCLERDYFPRARLLPSSATTSLERDYFPRARLLPVSANVSVEYDCCLLLDGDSGKLNNKLNNKRSRTSLFLPLTTTRTAHITIMSKPAIDTQEAVPPPRKRYPWSRPSPPPTSLSPPPPPPPPPPPRKRYPWSRPSPPPRKRYPWSRPTPPPPPPPTPPQQQLVHVPTESRILRYPPPTGPRVPDYYQPERNQAVLGYHYYKEHIDKCPPPRHNPYPRPEHVGPHGRRDQEDALEWARRSYPRGEPLYLLPNPPIRRSPSSSYESEMPPQESIVDLSRVWDTTSGEWLYRDVNYHSTPQDPVPAENEQAAEGIMLIEQLAPAENEQAAEGIGLVEQLAPAENEQAAEGIAPIERTISIRLIWIWIAIILCIGMPIFAWFRGTGSG</sequence>
<feature type="chain" id="PRO_5012519738" evidence="3">
    <location>
        <begin position="16"/>
        <end position="569"/>
    </location>
</feature>
<dbReference type="Pfam" id="PF12296">
    <property type="entry name" value="HsbA"/>
    <property type="match status" value="1"/>
</dbReference>
<evidence type="ECO:0000256" key="3">
    <source>
        <dbReference type="SAM" id="SignalP"/>
    </source>
</evidence>
<dbReference type="Proteomes" id="UP000008062">
    <property type="component" value="Chromosome 7"/>
</dbReference>
<dbReference type="EMBL" id="CM001202">
    <property type="protein sequence ID" value="EGP86162.1"/>
    <property type="molecule type" value="Genomic_DNA"/>
</dbReference>
<dbReference type="GeneID" id="13397926"/>
<keyword evidence="2" id="KW-0812">Transmembrane</keyword>
<evidence type="ECO:0000256" key="1">
    <source>
        <dbReference type="SAM" id="MobiDB-lite"/>
    </source>
</evidence>
<reference evidence="4 5" key="1">
    <citation type="journal article" date="2011" name="PLoS Genet.">
        <title>Finished genome of the fungal wheat pathogen Mycosphaerella graminicola reveals dispensome structure, chromosome plasticity, and stealth pathogenesis.</title>
        <authorList>
            <person name="Goodwin S.B."/>
            <person name="Ben M'barek S."/>
            <person name="Dhillon B."/>
            <person name="Wittenberg A.H.J."/>
            <person name="Crane C.F."/>
            <person name="Hane J.K."/>
            <person name="Foster A.J."/>
            <person name="Van der Lee T.A.J."/>
            <person name="Grimwood J."/>
            <person name="Aerts A."/>
            <person name="Antoniw J."/>
            <person name="Bailey A."/>
            <person name="Bluhm B."/>
            <person name="Bowler J."/>
            <person name="Bristow J."/>
            <person name="van der Burgt A."/>
            <person name="Canto-Canche B."/>
            <person name="Churchill A.C.L."/>
            <person name="Conde-Ferraez L."/>
            <person name="Cools H.J."/>
            <person name="Coutinho P.M."/>
            <person name="Csukai M."/>
            <person name="Dehal P."/>
            <person name="De Wit P."/>
            <person name="Donzelli B."/>
            <person name="van de Geest H.C."/>
            <person name="van Ham R.C.H.J."/>
            <person name="Hammond-Kosack K.E."/>
            <person name="Henrissat B."/>
            <person name="Kilian A."/>
            <person name="Kobayashi A.K."/>
            <person name="Koopmann E."/>
            <person name="Kourmpetis Y."/>
            <person name="Kuzniar A."/>
            <person name="Lindquist E."/>
            <person name="Lombard V."/>
            <person name="Maliepaard C."/>
            <person name="Martins N."/>
            <person name="Mehrabi R."/>
            <person name="Nap J.P.H."/>
            <person name="Ponomarenko A."/>
            <person name="Rudd J.J."/>
            <person name="Salamov A."/>
            <person name="Schmutz J."/>
            <person name="Schouten H.J."/>
            <person name="Shapiro H."/>
            <person name="Stergiopoulos I."/>
            <person name="Torriani S.F.F."/>
            <person name="Tu H."/>
            <person name="de Vries R.P."/>
            <person name="Waalwijk C."/>
            <person name="Ware S.B."/>
            <person name="Wiebenga A."/>
            <person name="Zwiers L.-H."/>
            <person name="Oliver R.P."/>
            <person name="Grigoriev I.V."/>
            <person name="Kema G.H.J."/>
        </authorList>
    </citation>
    <scope>NUCLEOTIDE SEQUENCE [LARGE SCALE GENOMIC DNA]</scope>
    <source>
        <strain evidence="5">CBS 115943 / IPO323</strain>
    </source>
</reference>
<name>F9XFL9_ZYMTI</name>
<organism evidence="4 5">
    <name type="scientific">Zymoseptoria tritici (strain CBS 115943 / IPO323)</name>
    <name type="common">Speckled leaf blotch fungus</name>
    <name type="synonym">Septoria tritici</name>
    <dbReference type="NCBI Taxonomy" id="336722"/>
    <lineage>
        <taxon>Eukaryota</taxon>
        <taxon>Fungi</taxon>
        <taxon>Dikarya</taxon>
        <taxon>Ascomycota</taxon>
        <taxon>Pezizomycotina</taxon>
        <taxon>Dothideomycetes</taxon>
        <taxon>Dothideomycetidae</taxon>
        <taxon>Mycosphaerellales</taxon>
        <taxon>Mycosphaerellaceae</taxon>
        <taxon>Zymoseptoria</taxon>
    </lineage>
</organism>
<evidence type="ECO:0000313" key="4">
    <source>
        <dbReference type="EMBL" id="EGP86162.1"/>
    </source>
</evidence>
<feature type="region of interest" description="Disordered" evidence="1">
    <location>
        <begin position="266"/>
        <end position="349"/>
    </location>
</feature>
<keyword evidence="2" id="KW-0472">Membrane</keyword>
<dbReference type="AlphaFoldDB" id="F9XFL9"/>
<gene>
    <name evidence="4" type="ORF">MYCGRDRAFT_110156</name>
</gene>
<dbReference type="RefSeq" id="XP_003851186.1">
    <property type="nucleotide sequence ID" value="XM_003851138.1"/>
</dbReference>
<dbReference type="HOGENOM" id="CLU_479151_0_0_1"/>
<dbReference type="InterPro" id="IPR021054">
    <property type="entry name" value="Cell_wall_mannoprotein_1"/>
</dbReference>
<accession>F9XFL9</accession>
<dbReference type="OrthoDB" id="2422134at2759"/>
<feature type="transmembrane region" description="Helical" evidence="2">
    <location>
        <begin position="545"/>
        <end position="563"/>
    </location>
</feature>
<dbReference type="eggNOG" id="ENOG502QQEE">
    <property type="taxonomic scope" value="Eukaryota"/>
</dbReference>
<feature type="region of interest" description="Disordered" evidence="1">
    <location>
        <begin position="431"/>
        <end position="454"/>
    </location>
</feature>
<dbReference type="PANTHER" id="PTHR38123:SF5">
    <property type="entry name" value="CELL WALL GALACTOMANNOPROTEIN"/>
    <property type="match status" value="1"/>
</dbReference>
<keyword evidence="3" id="KW-0732">Signal</keyword>
<feature type="signal peptide" evidence="3">
    <location>
        <begin position="1"/>
        <end position="15"/>
    </location>
</feature>
<keyword evidence="2" id="KW-1133">Transmembrane helix</keyword>
<feature type="compositionally biased region" description="Pro residues" evidence="1">
    <location>
        <begin position="331"/>
        <end position="343"/>
    </location>
</feature>
<dbReference type="InParanoid" id="F9XFL9"/>
<keyword evidence="5" id="KW-1185">Reference proteome</keyword>
<dbReference type="PANTHER" id="PTHR38123">
    <property type="entry name" value="CELL WALL SERINE-THREONINE-RICH GALACTOMANNOPROTEIN MP1 (AFU_ORTHOLOGUE AFUA_4G03240)"/>
    <property type="match status" value="1"/>
</dbReference>
<feature type="compositionally biased region" description="Pro residues" evidence="1">
    <location>
        <begin position="290"/>
        <end position="309"/>
    </location>
</feature>
<dbReference type="KEGG" id="ztr:MYCGRDRAFT_110156"/>
<proteinExistence type="predicted"/>
<dbReference type="GO" id="GO:0005576">
    <property type="term" value="C:extracellular region"/>
    <property type="evidence" value="ECO:0007669"/>
    <property type="project" value="TreeGrafter"/>
</dbReference>
<evidence type="ECO:0000256" key="2">
    <source>
        <dbReference type="SAM" id="Phobius"/>
    </source>
</evidence>
<feature type="compositionally biased region" description="Low complexity" evidence="1">
    <location>
        <begin position="441"/>
        <end position="454"/>
    </location>
</feature>
<evidence type="ECO:0000313" key="5">
    <source>
        <dbReference type="Proteomes" id="UP000008062"/>
    </source>
</evidence>
<protein>
    <submittedName>
        <fullName evidence="4">Uncharacterized protein</fullName>
    </submittedName>
</protein>